<dbReference type="GO" id="GO:0070290">
    <property type="term" value="F:N-acylphosphatidylethanolamine-specific phospholipase D activity"/>
    <property type="evidence" value="ECO:0007669"/>
    <property type="project" value="InterPro"/>
</dbReference>
<accession>A0A7X8SJ26</accession>
<dbReference type="Gene3D" id="3.60.15.10">
    <property type="entry name" value="Ribonuclease Z/Hydroxyacylglutathione hydrolase-like"/>
    <property type="match status" value="1"/>
</dbReference>
<feature type="domain" description="Metallo-beta-lactamase" evidence="2">
    <location>
        <begin position="102"/>
        <end position="298"/>
    </location>
</feature>
<dbReference type="EMBL" id="JABAIL010000002">
    <property type="protein sequence ID" value="NLR91155.1"/>
    <property type="molecule type" value="Genomic_DNA"/>
</dbReference>
<name>A0A7X8SJ26_9BACT</name>
<proteinExistence type="predicted"/>
<dbReference type="InterPro" id="IPR036866">
    <property type="entry name" value="RibonucZ/Hydroxyglut_hydro"/>
</dbReference>
<sequence>MLHLLSPQFGGKFTEEEKEKLEKSPNWKDDKFENLEETMMNINIRNIPGLLKKQLTNRAGRAPKNNLCILPFNPEVYNQELDNPKCIWYGHSVLLLQLNGKNILIDPMLGSNASPIGPVNTKRYSNDSLKVIDELPDIDILLQTHDHYDHLDLDSYEKLKGKVKKYVVGLGIKRHLVSWGHDEKLITEVDWWDTLNILDFEITYTPSRHFSGRGLNDRAKSLWGGFVIKTNNHSIYWSGDGGYGKHFKEIGEKLGPFDWGFMENGQYNENWHLIHMFPEESIQAAKDAQVKKAFPVHWGGFTLALHTWKDPIERFVDESRKKDQPIFTAKIGKIIEMGKNDELYDWWTVLD</sequence>
<dbReference type="Proteomes" id="UP000585050">
    <property type="component" value="Unassembled WGS sequence"/>
</dbReference>
<evidence type="ECO:0000313" key="4">
    <source>
        <dbReference type="Proteomes" id="UP000585050"/>
    </source>
</evidence>
<dbReference type="InterPro" id="IPR024884">
    <property type="entry name" value="NAPE-PLD"/>
</dbReference>
<dbReference type="RefSeq" id="WP_168881854.1">
    <property type="nucleotide sequence ID" value="NZ_JABAIL010000002.1"/>
</dbReference>
<dbReference type="SUPFAM" id="SSF56281">
    <property type="entry name" value="Metallo-hydrolase/oxidoreductase"/>
    <property type="match status" value="1"/>
</dbReference>
<protein>
    <recommendedName>
        <fullName evidence="2">Metallo-beta-lactamase domain-containing protein</fullName>
    </recommendedName>
</protein>
<evidence type="ECO:0000256" key="1">
    <source>
        <dbReference type="SAM" id="MobiDB-lite"/>
    </source>
</evidence>
<dbReference type="AlphaFoldDB" id="A0A7X8SJ26"/>
<dbReference type="PANTHER" id="PTHR15032">
    <property type="entry name" value="N-ACYL-PHOSPHATIDYLETHANOLAMINE-HYDROLYZING PHOSPHOLIPASE D"/>
    <property type="match status" value="1"/>
</dbReference>
<dbReference type="GO" id="GO:0008270">
    <property type="term" value="F:zinc ion binding"/>
    <property type="evidence" value="ECO:0007669"/>
    <property type="project" value="InterPro"/>
</dbReference>
<keyword evidence="4" id="KW-1185">Reference proteome</keyword>
<evidence type="ECO:0000259" key="2">
    <source>
        <dbReference type="Pfam" id="PF12706"/>
    </source>
</evidence>
<feature type="region of interest" description="Disordered" evidence="1">
    <location>
        <begin position="1"/>
        <end position="25"/>
    </location>
</feature>
<comment type="caution">
    <text evidence="3">The sequence shown here is derived from an EMBL/GenBank/DDBJ whole genome shotgun (WGS) entry which is preliminary data.</text>
</comment>
<evidence type="ECO:0000313" key="3">
    <source>
        <dbReference type="EMBL" id="NLR91155.1"/>
    </source>
</evidence>
<dbReference type="GO" id="GO:0005737">
    <property type="term" value="C:cytoplasm"/>
    <property type="evidence" value="ECO:0007669"/>
    <property type="project" value="TreeGrafter"/>
</dbReference>
<dbReference type="PANTHER" id="PTHR15032:SF4">
    <property type="entry name" value="N-ACYL-PHOSPHATIDYLETHANOLAMINE-HYDROLYZING PHOSPHOLIPASE D"/>
    <property type="match status" value="1"/>
</dbReference>
<gene>
    <name evidence="3" type="ORF">HGP29_08050</name>
</gene>
<dbReference type="InterPro" id="IPR001279">
    <property type="entry name" value="Metallo-B-lactamas"/>
</dbReference>
<dbReference type="PIRSF" id="PIRSF038896">
    <property type="entry name" value="NAPE-PLD"/>
    <property type="match status" value="1"/>
</dbReference>
<dbReference type="Pfam" id="PF12706">
    <property type="entry name" value="Lactamase_B_2"/>
    <property type="match status" value="1"/>
</dbReference>
<feature type="compositionally biased region" description="Basic and acidic residues" evidence="1">
    <location>
        <begin position="13"/>
        <end position="25"/>
    </location>
</feature>
<organism evidence="3 4">
    <name type="scientific">Flammeovirga agarivorans</name>
    <dbReference type="NCBI Taxonomy" id="2726742"/>
    <lineage>
        <taxon>Bacteria</taxon>
        <taxon>Pseudomonadati</taxon>
        <taxon>Bacteroidota</taxon>
        <taxon>Cytophagia</taxon>
        <taxon>Cytophagales</taxon>
        <taxon>Flammeovirgaceae</taxon>
        <taxon>Flammeovirga</taxon>
    </lineage>
</organism>
<reference evidence="3 4" key="1">
    <citation type="submission" date="2020-04" db="EMBL/GenBank/DDBJ databases">
        <title>Flammeovirga sp. SR4, a novel species isolated from seawater.</title>
        <authorList>
            <person name="Wang X."/>
        </authorList>
    </citation>
    <scope>NUCLEOTIDE SEQUENCE [LARGE SCALE GENOMIC DNA]</scope>
    <source>
        <strain evidence="3 4">SR4</strain>
    </source>
</reference>